<dbReference type="SUPFAM" id="SSF52266">
    <property type="entry name" value="SGNH hydrolase"/>
    <property type="match status" value="1"/>
</dbReference>
<dbReference type="CDD" id="cd01834">
    <property type="entry name" value="SGNH_hydrolase_like_2"/>
    <property type="match status" value="1"/>
</dbReference>
<reference evidence="6" key="2">
    <citation type="submission" date="2020-09" db="EMBL/GenBank/DDBJ databases">
        <authorList>
            <person name="Sun Q."/>
            <person name="Zhou Y."/>
        </authorList>
    </citation>
    <scope>NUCLEOTIDE SEQUENCE</scope>
    <source>
        <strain evidence="6">CGMCC 1.12195</strain>
    </source>
</reference>
<dbReference type="PANTHER" id="PTHR33546">
    <property type="entry name" value="LARGE, MULTIFUNCTIONAL SECRETED PROTEIN-RELATED"/>
    <property type="match status" value="1"/>
</dbReference>
<feature type="domain" description="Cytochrome c" evidence="5">
    <location>
        <begin position="924"/>
        <end position="1018"/>
    </location>
</feature>
<sequence>MKQTKKGSDANRTATLLVAVAIAVCLLQCTGSNSAALKLKKGAHIISIGNNLGSRMMDFGYFETEMQLRYPDSLLYIRNMSDGGNTPGFRPHSGRNSPWAFPGAEQFQTELTNDPNLVGHFETPDQWLTRHKADIIVAFFGAVESFDGEAGLQRYKNELDAFVKYTLQQQYNGVSAPQLALVSPIAFEDLSDKYDLPDGKTENEHLSMYTEAMKAVADSNHVLFVDMYTPFKKLFDKGDRQWTIDGLQLNEEGYKKFSVLLANAVFGNEKVKSNAHRESVHAAVMEKNWMWHKDFKMPNGVQAYGRRYDPFGPDNYPAEIAKIREMTAIRDEAIWKAVKGERFDLDSADALTTKLPEVKTNYVPSNNGVPRYLYGEEALGKFKLAPGYKIELFASEEEFPELEKPMQMSFDNQGRLWVAIMPTYPHWKPGDPKPNDKILIFEDTNNDGKADKQTVFADSLHLPVGFEIAPEGVYVSQGTDFVRLNDTDGDGKADKKEILLSGFDDHDTHHAHHAYTVDPSGAIYMGTGVFLASDIETPYGTVRTTNGGFFRYDPNRHKLEFAQLSVPNPWGIAFDDWGQNFYAETSGPAVSWMMPGTVKPIYGIFTPKSRNLVEEAHQVRPTSGLEFISSRHFPDEVQGDYLINNTIGFLGTKEHTLEDDGTGYKSRHRQDLLRSEDPNFRPVDLEFAPDGSLYIIDWHNVLIGHMQHNQRDPLRDHTHGRIYRVTYPSRPLVKPALIADAPIDTLLDNLKLPEYRSRYRTRRELRGRDSSEVLAHLRTWVKNLDKNDPRYEHHLLEGLWVSWGLNRVDQSLLRQLLHADDYRVRAAAVRVLRYTGHQVADQAQLLKEAASDEHGRVRLEALVAASWLDKEPGLAILDEAAKKPLDDWMTDAYGVAFARLNGEVHGPTKKEETAATDLKGKDLESYKKGHLLYAQDGFCETCHQSDGKGLPSSGFPPLAGSPWLDNDDRLIKLTLKGMLGPMELLGHQYTGQVPMTPFGGLMNDEEVAAVLTYVKNSFGNKGTPVDPEKVKAIRAAIADKKGFYHPEELLKAHPLSK</sequence>
<reference evidence="6" key="1">
    <citation type="journal article" date="2014" name="Int. J. Syst. Evol. Microbiol.">
        <title>Complete genome sequence of Corynebacterium casei LMG S-19264T (=DSM 44701T), isolated from a smear-ripened cheese.</title>
        <authorList>
            <consortium name="US DOE Joint Genome Institute (JGI-PGF)"/>
            <person name="Walter F."/>
            <person name="Albersmeier A."/>
            <person name="Kalinowski J."/>
            <person name="Ruckert C."/>
        </authorList>
    </citation>
    <scope>NUCLEOTIDE SEQUENCE</scope>
    <source>
        <strain evidence="6">CGMCC 1.12195</strain>
    </source>
</reference>
<keyword evidence="2 4" id="KW-0479">Metal-binding</keyword>
<dbReference type="Pfam" id="PF23500">
    <property type="entry name" value="DUF7133"/>
    <property type="match status" value="1"/>
</dbReference>
<dbReference type="InterPro" id="IPR013428">
    <property type="entry name" value="Membrane-bound_put_N"/>
</dbReference>
<evidence type="ECO:0000256" key="3">
    <source>
        <dbReference type="ARBA" id="ARBA00023004"/>
    </source>
</evidence>
<dbReference type="InterPro" id="IPR011989">
    <property type="entry name" value="ARM-like"/>
</dbReference>
<name>A0A917HCF5_9SPHI</name>
<dbReference type="SUPFAM" id="SSF48371">
    <property type="entry name" value="ARM repeat"/>
    <property type="match status" value="1"/>
</dbReference>
<dbReference type="GO" id="GO:0020037">
    <property type="term" value="F:heme binding"/>
    <property type="evidence" value="ECO:0007669"/>
    <property type="project" value="InterPro"/>
</dbReference>
<dbReference type="EMBL" id="BMER01000001">
    <property type="protein sequence ID" value="GGG75154.1"/>
    <property type="molecule type" value="Genomic_DNA"/>
</dbReference>
<dbReference type="Pfam" id="PF13472">
    <property type="entry name" value="Lipase_GDSL_2"/>
    <property type="match status" value="1"/>
</dbReference>
<gene>
    <name evidence="6" type="ORF">GCM10007415_03420</name>
</gene>
<dbReference type="InterPro" id="IPR011042">
    <property type="entry name" value="6-blade_b-propeller_TolB-like"/>
</dbReference>
<dbReference type="Proteomes" id="UP000660862">
    <property type="component" value="Unassembled WGS sequence"/>
</dbReference>
<dbReference type="Pfam" id="PF13646">
    <property type="entry name" value="HEAT_2"/>
    <property type="match status" value="1"/>
</dbReference>
<dbReference type="Gene3D" id="1.25.10.10">
    <property type="entry name" value="Leucine-rich Repeat Variant"/>
    <property type="match status" value="1"/>
</dbReference>
<dbReference type="SUPFAM" id="SSF46626">
    <property type="entry name" value="Cytochrome c"/>
    <property type="match status" value="1"/>
</dbReference>
<dbReference type="InterPro" id="IPR055557">
    <property type="entry name" value="DUF7133"/>
</dbReference>
<dbReference type="NCBIfam" id="TIGR02604">
    <property type="entry name" value="Piru_Ver_Nterm"/>
    <property type="match status" value="1"/>
</dbReference>
<keyword evidence="7" id="KW-1185">Reference proteome</keyword>
<comment type="caution">
    <text evidence="6">The sequence shown here is derived from an EMBL/GenBank/DDBJ whole genome shotgun (WGS) entry which is preliminary data.</text>
</comment>
<accession>A0A917HCF5</accession>
<evidence type="ECO:0000256" key="2">
    <source>
        <dbReference type="ARBA" id="ARBA00022723"/>
    </source>
</evidence>
<dbReference type="InterPro" id="IPR016024">
    <property type="entry name" value="ARM-type_fold"/>
</dbReference>
<keyword evidence="3 4" id="KW-0408">Iron</keyword>
<dbReference type="Gene3D" id="3.40.50.1110">
    <property type="entry name" value="SGNH hydrolase"/>
    <property type="match status" value="1"/>
</dbReference>
<dbReference type="InterPro" id="IPR036909">
    <property type="entry name" value="Cyt_c-like_dom_sf"/>
</dbReference>
<dbReference type="InterPro" id="IPR036514">
    <property type="entry name" value="SGNH_hydro_sf"/>
</dbReference>
<evidence type="ECO:0000313" key="7">
    <source>
        <dbReference type="Proteomes" id="UP000660862"/>
    </source>
</evidence>
<dbReference type="GO" id="GO:0046872">
    <property type="term" value="F:metal ion binding"/>
    <property type="evidence" value="ECO:0007669"/>
    <property type="project" value="UniProtKB-KW"/>
</dbReference>
<dbReference type="Pfam" id="PF00034">
    <property type="entry name" value="Cytochrom_C"/>
    <property type="match status" value="1"/>
</dbReference>
<keyword evidence="1 4" id="KW-0349">Heme</keyword>
<evidence type="ECO:0000256" key="4">
    <source>
        <dbReference type="PROSITE-ProRule" id="PRU00433"/>
    </source>
</evidence>
<dbReference type="RefSeq" id="WP_188504212.1">
    <property type="nucleotide sequence ID" value="NZ_BMER01000001.1"/>
</dbReference>
<protein>
    <submittedName>
        <fullName evidence="6">Cytochrome c</fullName>
    </submittedName>
</protein>
<dbReference type="PROSITE" id="PS51007">
    <property type="entry name" value="CYTC"/>
    <property type="match status" value="1"/>
</dbReference>
<dbReference type="PANTHER" id="PTHR33546:SF1">
    <property type="entry name" value="LARGE, MULTIFUNCTIONAL SECRETED PROTEIN"/>
    <property type="match status" value="1"/>
</dbReference>
<dbReference type="Gene3D" id="2.120.10.30">
    <property type="entry name" value="TolB, C-terminal domain"/>
    <property type="match status" value="1"/>
</dbReference>
<dbReference type="AlphaFoldDB" id="A0A917HCF5"/>
<evidence type="ECO:0000313" key="6">
    <source>
        <dbReference type="EMBL" id="GGG75154.1"/>
    </source>
</evidence>
<dbReference type="InterPro" id="IPR013830">
    <property type="entry name" value="SGNH_hydro"/>
</dbReference>
<evidence type="ECO:0000259" key="5">
    <source>
        <dbReference type="PROSITE" id="PS51007"/>
    </source>
</evidence>
<dbReference type="SUPFAM" id="SSF63829">
    <property type="entry name" value="Calcium-dependent phosphotriesterase"/>
    <property type="match status" value="1"/>
</dbReference>
<dbReference type="Gene3D" id="1.10.760.10">
    <property type="entry name" value="Cytochrome c-like domain"/>
    <property type="match status" value="1"/>
</dbReference>
<evidence type="ECO:0000256" key="1">
    <source>
        <dbReference type="ARBA" id="ARBA00022617"/>
    </source>
</evidence>
<proteinExistence type="predicted"/>
<dbReference type="GO" id="GO:0016788">
    <property type="term" value="F:hydrolase activity, acting on ester bonds"/>
    <property type="evidence" value="ECO:0007669"/>
    <property type="project" value="UniProtKB-ARBA"/>
</dbReference>
<organism evidence="6 7">
    <name type="scientific">Parapedobacter pyrenivorans</name>
    <dbReference type="NCBI Taxonomy" id="1305674"/>
    <lineage>
        <taxon>Bacteria</taxon>
        <taxon>Pseudomonadati</taxon>
        <taxon>Bacteroidota</taxon>
        <taxon>Sphingobacteriia</taxon>
        <taxon>Sphingobacteriales</taxon>
        <taxon>Sphingobacteriaceae</taxon>
        <taxon>Parapedobacter</taxon>
    </lineage>
</organism>
<dbReference type="GO" id="GO:0009055">
    <property type="term" value="F:electron transfer activity"/>
    <property type="evidence" value="ECO:0007669"/>
    <property type="project" value="InterPro"/>
</dbReference>
<dbReference type="InterPro" id="IPR009056">
    <property type="entry name" value="Cyt_c-like_dom"/>
</dbReference>